<organism evidence="1 2">
    <name type="scientific">Martelella radicis</name>
    <dbReference type="NCBI Taxonomy" id="1397476"/>
    <lineage>
        <taxon>Bacteria</taxon>
        <taxon>Pseudomonadati</taxon>
        <taxon>Pseudomonadota</taxon>
        <taxon>Alphaproteobacteria</taxon>
        <taxon>Hyphomicrobiales</taxon>
        <taxon>Aurantimonadaceae</taxon>
        <taxon>Martelella</taxon>
    </lineage>
</organism>
<dbReference type="AlphaFoldDB" id="A0A7W6KJA1"/>
<name>A0A7W6KJA1_9HYPH</name>
<gene>
    <name evidence="1" type="ORF">GGR30_002283</name>
</gene>
<accession>A0A7W6KJA1</accession>
<dbReference type="EMBL" id="JACIDZ010000006">
    <property type="protein sequence ID" value="MBB4122354.1"/>
    <property type="molecule type" value="Genomic_DNA"/>
</dbReference>
<keyword evidence="2" id="KW-1185">Reference proteome</keyword>
<sequence length="188" mass="20638">MGQFSMEISGHTGSVLSGNQQMATELTLKAYLTDHGIPDSQLQGNKFGHNLRKCLRKCIELGLELSQKQAIAVLAVNPSHQKHFSRYGPKSQDGMLALGAYQLFDTSSVLEQIANLIDRVSGDPTVLRRGKSPDFLRGTPSALPPLFPVSLQKLRELEAEADRRANEIARINAEFKRKGLVSKNGLTP</sequence>
<comment type="caution">
    <text evidence="1">The sequence shown here is derived from an EMBL/GenBank/DDBJ whole genome shotgun (WGS) entry which is preliminary data.</text>
</comment>
<evidence type="ECO:0000313" key="2">
    <source>
        <dbReference type="Proteomes" id="UP000530571"/>
    </source>
</evidence>
<reference evidence="1 2" key="1">
    <citation type="submission" date="2020-08" db="EMBL/GenBank/DDBJ databases">
        <title>Genomic Encyclopedia of Type Strains, Phase IV (KMG-IV): sequencing the most valuable type-strain genomes for metagenomic binning, comparative biology and taxonomic classification.</title>
        <authorList>
            <person name="Goeker M."/>
        </authorList>
    </citation>
    <scope>NUCLEOTIDE SEQUENCE [LARGE SCALE GENOMIC DNA]</scope>
    <source>
        <strain evidence="1 2">DSM 28101</strain>
    </source>
</reference>
<evidence type="ECO:0000313" key="1">
    <source>
        <dbReference type="EMBL" id="MBB4122354.1"/>
    </source>
</evidence>
<dbReference type="Proteomes" id="UP000530571">
    <property type="component" value="Unassembled WGS sequence"/>
</dbReference>
<protein>
    <submittedName>
        <fullName evidence="1">Uncharacterized protein</fullName>
    </submittedName>
</protein>
<proteinExistence type="predicted"/>